<feature type="active site" evidence="11">
    <location>
        <position position="287"/>
    </location>
</feature>
<feature type="transmembrane region" description="Helical" evidence="13">
    <location>
        <begin position="53"/>
        <end position="83"/>
    </location>
</feature>
<keyword evidence="16" id="KW-1185">Reference proteome</keyword>
<dbReference type="InterPro" id="IPR011050">
    <property type="entry name" value="Pectin_lyase_fold/virulence"/>
</dbReference>
<dbReference type="PANTHER" id="PTHR31321:SF19">
    <property type="entry name" value="PECTINESTERASE 68-RELATED"/>
    <property type="match status" value="1"/>
</dbReference>
<dbReference type="GO" id="GO:0042545">
    <property type="term" value="P:cell wall modification"/>
    <property type="evidence" value="ECO:0007669"/>
    <property type="project" value="UniProtKB-UniRule"/>
</dbReference>
<keyword evidence="8 12" id="KW-0378">Hydrolase</keyword>
<name>A0AAN9SU64_PSOTE</name>
<dbReference type="SUPFAM" id="SSF51126">
    <property type="entry name" value="Pectin lyase-like"/>
    <property type="match status" value="1"/>
</dbReference>
<comment type="subcellular location">
    <subcellularLocation>
        <location evidence="1">Secreted</location>
        <location evidence="1">Cell wall</location>
    </subcellularLocation>
</comment>
<keyword evidence="9 12" id="KW-0063">Aspartyl esterase</keyword>
<dbReference type="Gene3D" id="2.160.20.10">
    <property type="entry name" value="Single-stranded right-handed beta-helix, Pectin lyase-like"/>
    <property type="match status" value="1"/>
</dbReference>
<sequence>MGQNAKIVFCPCRDHHVHVSSSHYIRPSSNDRLKRHVDIIHDTKSPLSLSSRFLLPVLAFHAVIYYCLMASLSVFLQLVLVVYTCIFHAATVTCTHHHDDNTMNIVLSSTNSSKNKHHWIGPVGHRKITVDINGGGHYRSVQDAVNAVPDNNRRNILIQIGAGCYREKVVVPVTKPYITFKGAGKEVTVIEWHDRASDPGPSGQQLRTYRTASVTVFANYFSARNISFKNTAPAPMPGMQGWQAVAFRISGDKAYFSGCGFYGAQDTLCDDAGRHYFKECYIEGSIDFIFGNGRSIYKDCELHSIATRFGSIAAQDRQHPEEKTGFAFVRCKVTGTGPLYVGRAMGQYSTIVYSYTYFDDIVAHGGWDDWDHADNKNKTVFFGVYKCWGPGAEAVRGVSWARDLDFESAHPFIRKSFVNGKHWISPSDV</sequence>
<evidence type="ECO:0000256" key="4">
    <source>
        <dbReference type="ARBA" id="ARBA00013229"/>
    </source>
</evidence>
<dbReference type="EMBL" id="JAYMYS010000002">
    <property type="protein sequence ID" value="KAK7406256.1"/>
    <property type="molecule type" value="Genomic_DNA"/>
</dbReference>
<comment type="catalytic activity">
    <reaction evidence="10 12">
        <text>[(1-&gt;4)-alpha-D-galacturonosyl methyl ester](n) + n H2O = [(1-&gt;4)-alpha-D-galacturonosyl](n) + n methanol + n H(+)</text>
        <dbReference type="Rhea" id="RHEA:22380"/>
        <dbReference type="Rhea" id="RHEA-COMP:14570"/>
        <dbReference type="Rhea" id="RHEA-COMP:14573"/>
        <dbReference type="ChEBI" id="CHEBI:15377"/>
        <dbReference type="ChEBI" id="CHEBI:15378"/>
        <dbReference type="ChEBI" id="CHEBI:17790"/>
        <dbReference type="ChEBI" id="CHEBI:140522"/>
        <dbReference type="ChEBI" id="CHEBI:140523"/>
        <dbReference type="EC" id="3.1.1.11"/>
    </reaction>
</comment>
<dbReference type="InterPro" id="IPR012334">
    <property type="entry name" value="Pectin_lyas_fold"/>
</dbReference>
<evidence type="ECO:0000256" key="7">
    <source>
        <dbReference type="ARBA" id="ARBA00022729"/>
    </source>
</evidence>
<accession>A0AAN9SU64</accession>
<keyword evidence="6" id="KW-0964">Secreted</keyword>
<evidence type="ECO:0000256" key="13">
    <source>
        <dbReference type="SAM" id="Phobius"/>
    </source>
</evidence>
<gene>
    <name evidence="15" type="ORF">VNO78_07879</name>
</gene>
<keyword evidence="13" id="KW-0812">Transmembrane</keyword>
<dbReference type="PROSITE" id="PS00503">
    <property type="entry name" value="PECTINESTERASE_2"/>
    <property type="match status" value="1"/>
</dbReference>
<evidence type="ECO:0000256" key="10">
    <source>
        <dbReference type="ARBA" id="ARBA00047928"/>
    </source>
</evidence>
<dbReference type="Proteomes" id="UP001386955">
    <property type="component" value="Unassembled WGS sequence"/>
</dbReference>
<comment type="pathway">
    <text evidence="2 12">Glycan metabolism; pectin degradation; 2-dehydro-3-deoxy-D-gluconate from pectin: step 1/5.</text>
</comment>
<evidence type="ECO:0000313" key="16">
    <source>
        <dbReference type="Proteomes" id="UP001386955"/>
    </source>
</evidence>
<evidence type="ECO:0000256" key="2">
    <source>
        <dbReference type="ARBA" id="ARBA00005184"/>
    </source>
</evidence>
<evidence type="ECO:0000256" key="12">
    <source>
        <dbReference type="RuleBase" id="RU000589"/>
    </source>
</evidence>
<proteinExistence type="inferred from homology"/>
<evidence type="ECO:0000256" key="9">
    <source>
        <dbReference type="ARBA" id="ARBA00023085"/>
    </source>
</evidence>
<dbReference type="Pfam" id="PF01095">
    <property type="entry name" value="Pectinesterase"/>
    <property type="match status" value="1"/>
</dbReference>
<comment type="similarity">
    <text evidence="3">Belongs to the pectinesterase family.</text>
</comment>
<reference evidence="15 16" key="1">
    <citation type="submission" date="2024-01" db="EMBL/GenBank/DDBJ databases">
        <title>The genomes of 5 underutilized Papilionoideae crops provide insights into root nodulation and disease resistanc.</title>
        <authorList>
            <person name="Jiang F."/>
        </authorList>
    </citation>
    <scope>NUCLEOTIDE SEQUENCE [LARGE SCALE GENOMIC DNA]</scope>
    <source>
        <strain evidence="15">DUOXIRENSHENG_FW03</strain>
        <tissue evidence="15">Leaves</tissue>
    </source>
</reference>
<evidence type="ECO:0000256" key="6">
    <source>
        <dbReference type="ARBA" id="ARBA00022525"/>
    </source>
</evidence>
<dbReference type="PANTHER" id="PTHR31321">
    <property type="entry name" value="ACYL-COA THIOESTER HYDROLASE YBHC-RELATED"/>
    <property type="match status" value="1"/>
</dbReference>
<comment type="caution">
    <text evidence="15">The sequence shown here is derived from an EMBL/GenBank/DDBJ whole genome shotgun (WGS) entry which is preliminary data.</text>
</comment>
<evidence type="ECO:0000256" key="8">
    <source>
        <dbReference type="ARBA" id="ARBA00022801"/>
    </source>
</evidence>
<evidence type="ECO:0000259" key="14">
    <source>
        <dbReference type="Pfam" id="PF01095"/>
    </source>
</evidence>
<evidence type="ECO:0000313" key="15">
    <source>
        <dbReference type="EMBL" id="KAK7406256.1"/>
    </source>
</evidence>
<evidence type="ECO:0000256" key="3">
    <source>
        <dbReference type="ARBA" id="ARBA00008891"/>
    </source>
</evidence>
<dbReference type="GO" id="GO:0045490">
    <property type="term" value="P:pectin catabolic process"/>
    <property type="evidence" value="ECO:0007669"/>
    <property type="project" value="UniProtKB-UniRule"/>
</dbReference>
<dbReference type="GO" id="GO:0030599">
    <property type="term" value="F:pectinesterase activity"/>
    <property type="evidence" value="ECO:0007669"/>
    <property type="project" value="UniProtKB-UniRule"/>
</dbReference>
<keyword evidence="13" id="KW-1133">Transmembrane helix</keyword>
<organism evidence="15 16">
    <name type="scientific">Psophocarpus tetragonolobus</name>
    <name type="common">Winged bean</name>
    <name type="synonym">Dolichos tetragonolobus</name>
    <dbReference type="NCBI Taxonomy" id="3891"/>
    <lineage>
        <taxon>Eukaryota</taxon>
        <taxon>Viridiplantae</taxon>
        <taxon>Streptophyta</taxon>
        <taxon>Embryophyta</taxon>
        <taxon>Tracheophyta</taxon>
        <taxon>Spermatophyta</taxon>
        <taxon>Magnoliopsida</taxon>
        <taxon>eudicotyledons</taxon>
        <taxon>Gunneridae</taxon>
        <taxon>Pentapetalae</taxon>
        <taxon>rosids</taxon>
        <taxon>fabids</taxon>
        <taxon>Fabales</taxon>
        <taxon>Fabaceae</taxon>
        <taxon>Papilionoideae</taxon>
        <taxon>50 kb inversion clade</taxon>
        <taxon>NPAAA clade</taxon>
        <taxon>indigoferoid/millettioid clade</taxon>
        <taxon>Phaseoleae</taxon>
        <taxon>Psophocarpus</taxon>
    </lineage>
</organism>
<evidence type="ECO:0000256" key="1">
    <source>
        <dbReference type="ARBA" id="ARBA00004191"/>
    </source>
</evidence>
<feature type="domain" description="Pectinesterase catalytic" evidence="14">
    <location>
        <begin position="128"/>
        <end position="420"/>
    </location>
</feature>
<evidence type="ECO:0000256" key="5">
    <source>
        <dbReference type="ARBA" id="ARBA00022512"/>
    </source>
</evidence>
<dbReference type="FunFam" id="2.160.20.10:FF:000008">
    <property type="entry name" value="Pectinesterase"/>
    <property type="match status" value="1"/>
</dbReference>
<keyword evidence="5" id="KW-0134">Cell wall</keyword>
<dbReference type="AlphaFoldDB" id="A0AAN9SU64"/>
<dbReference type="InterPro" id="IPR000070">
    <property type="entry name" value="Pectinesterase_cat"/>
</dbReference>
<evidence type="ECO:0000256" key="11">
    <source>
        <dbReference type="PROSITE-ProRule" id="PRU10040"/>
    </source>
</evidence>
<protein>
    <recommendedName>
        <fullName evidence="4 12">Pectinesterase</fullName>
        <ecNumber evidence="4 12">3.1.1.11</ecNumber>
    </recommendedName>
</protein>
<keyword evidence="13" id="KW-0472">Membrane</keyword>
<dbReference type="InterPro" id="IPR033131">
    <property type="entry name" value="Pectinesterase_Asp_AS"/>
</dbReference>
<dbReference type="EC" id="3.1.1.11" evidence="4 12"/>
<keyword evidence="7" id="KW-0732">Signal</keyword>